<evidence type="ECO:0000256" key="2">
    <source>
        <dbReference type="SAM" id="SignalP"/>
    </source>
</evidence>
<feature type="compositionally biased region" description="Basic and acidic residues" evidence="1">
    <location>
        <begin position="170"/>
        <end position="182"/>
    </location>
</feature>
<feature type="region of interest" description="Disordered" evidence="1">
    <location>
        <begin position="35"/>
        <end position="85"/>
    </location>
</feature>
<evidence type="ECO:0000256" key="1">
    <source>
        <dbReference type="SAM" id="MobiDB-lite"/>
    </source>
</evidence>
<protein>
    <recommendedName>
        <fullName evidence="5">Plastid lipid-associated protein/fibrillin conserved domain-containing protein</fullName>
    </recommendedName>
</protein>
<keyword evidence="4" id="KW-1185">Reference proteome</keyword>
<feature type="compositionally biased region" description="Polar residues" evidence="1">
    <location>
        <begin position="445"/>
        <end position="459"/>
    </location>
</feature>
<sequence>MPTSSTVRPRGAAVLALLSASSALLFRSSPCIAFHSPSSSSSSVVARGGRPPSAFVNPRRSARSPLPMSSSSSSSSSLSSASTDDVDGDLLVTAARDRLVSLSLDLSSKSAAGKVFVSSPCDAMRFRDEFVRFESLAASAAAPSSSSAHALLGDWTLIATANLPPRGRGRKENESKETTTKMKETPLDSLREAIKRSIGVIQRIRSVGESGIIDRVDNVIEFVPLETLDGILPEYFPFGSSSSSSSLAPKLDKLLDFVNPLKLKKAKVVLVHKAEVESSMPVLRTKIAWTSSIRESPSSAAFVRPTAMAPFIFASLNVAGTSRYLDPDGEDVFGLNNVLGDFLNVGYFDTPYVDADVRLSRTSGPVSEQLRVFVREGSALLASLDDDAGDGAAATDGALVGGDVDDAVVLAPRINDEVDEALKGTVEVDEMLNGTDEGNDASMATIETPSAAVETTSATVDDEADDKKENEGVE</sequence>
<dbReference type="Proteomes" id="UP001530315">
    <property type="component" value="Unassembled WGS sequence"/>
</dbReference>
<feature type="compositionally biased region" description="Basic and acidic residues" evidence="1">
    <location>
        <begin position="465"/>
        <end position="474"/>
    </location>
</feature>
<comment type="caution">
    <text evidence="3">The sequence shown here is derived from an EMBL/GenBank/DDBJ whole genome shotgun (WGS) entry which is preliminary data.</text>
</comment>
<evidence type="ECO:0000313" key="4">
    <source>
        <dbReference type="Proteomes" id="UP001530315"/>
    </source>
</evidence>
<feature type="signal peptide" evidence="2">
    <location>
        <begin position="1"/>
        <end position="33"/>
    </location>
</feature>
<dbReference type="AlphaFoldDB" id="A0ABD3NTV6"/>
<evidence type="ECO:0008006" key="5">
    <source>
        <dbReference type="Google" id="ProtNLM"/>
    </source>
</evidence>
<keyword evidence="2" id="KW-0732">Signal</keyword>
<dbReference type="EMBL" id="JALLAZ020001227">
    <property type="protein sequence ID" value="KAL3778296.1"/>
    <property type="molecule type" value="Genomic_DNA"/>
</dbReference>
<organism evidence="3 4">
    <name type="scientific">Stephanodiscus triporus</name>
    <dbReference type="NCBI Taxonomy" id="2934178"/>
    <lineage>
        <taxon>Eukaryota</taxon>
        <taxon>Sar</taxon>
        <taxon>Stramenopiles</taxon>
        <taxon>Ochrophyta</taxon>
        <taxon>Bacillariophyta</taxon>
        <taxon>Coscinodiscophyceae</taxon>
        <taxon>Thalassiosirophycidae</taxon>
        <taxon>Stephanodiscales</taxon>
        <taxon>Stephanodiscaceae</taxon>
        <taxon>Stephanodiscus</taxon>
    </lineage>
</organism>
<gene>
    <name evidence="3" type="ORF">ACHAW5_002401</name>
</gene>
<name>A0ABD3NTV6_9STRA</name>
<evidence type="ECO:0000313" key="3">
    <source>
        <dbReference type="EMBL" id="KAL3778296.1"/>
    </source>
</evidence>
<feature type="chain" id="PRO_5044749202" description="Plastid lipid-associated protein/fibrillin conserved domain-containing protein" evidence="2">
    <location>
        <begin position="34"/>
        <end position="474"/>
    </location>
</feature>
<reference evidence="3 4" key="1">
    <citation type="submission" date="2024-10" db="EMBL/GenBank/DDBJ databases">
        <title>Updated reference genomes for cyclostephanoid diatoms.</title>
        <authorList>
            <person name="Roberts W.R."/>
            <person name="Alverson A.J."/>
        </authorList>
    </citation>
    <scope>NUCLEOTIDE SEQUENCE [LARGE SCALE GENOMIC DNA]</scope>
    <source>
        <strain evidence="3 4">AJA276-08</strain>
    </source>
</reference>
<feature type="region of interest" description="Disordered" evidence="1">
    <location>
        <begin position="163"/>
        <end position="182"/>
    </location>
</feature>
<feature type="compositionally biased region" description="Low complexity" evidence="1">
    <location>
        <begin position="63"/>
        <end position="82"/>
    </location>
</feature>
<feature type="region of interest" description="Disordered" evidence="1">
    <location>
        <begin position="432"/>
        <end position="474"/>
    </location>
</feature>
<proteinExistence type="predicted"/>
<accession>A0ABD3NTV6</accession>